<accession>A0A6H1ZNM0</accession>
<name>A0A6H1ZNM0_9ZZZZ</name>
<feature type="region of interest" description="Disordered" evidence="1">
    <location>
        <begin position="1"/>
        <end position="44"/>
    </location>
</feature>
<gene>
    <name evidence="2" type="ORF">TM448A01231_0008</name>
    <name evidence="3" type="ORF">TM448B01337_0008</name>
</gene>
<dbReference type="EMBL" id="MT144118">
    <property type="protein sequence ID" value="QJA49108.1"/>
    <property type="molecule type" value="Genomic_DNA"/>
</dbReference>
<dbReference type="AlphaFoldDB" id="A0A6H1ZNM0"/>
<reference evidence="2" key="1">
    <citation type="submission" date="2020-03" db="EMBL/GenBank/DDBJ databases">
        <title>The deep terrestrial virosphere.</title>
        <authorList>
            <person name="Holmfeldt K."/>
            <person name="Nilsson E."/>
            <person name="Simone D."/>
            <person name="Lopez-Fernandez M."/>
            <person name="Wu X."/>
            <person name="de Brujin I."/>
            <person name="Lundin D."/>
            <person name="Andersson A."/>
            <person name="Bertilsson S."/>
            <person name="Dopson M."/>
        </authorList>
    </citation>
    <scope>NUCLEOTIDE SEQUENCE</scope>
    <source>
        <strain evidence="2">TM448A01231</strain>
        <strain evidence="3">TM448B01337</strain>
    </source>
</reference>
<feature type="compositionally biased region" description="Acidic residues" evidence="1">
    <location>
        <begin position="25"/>
        <end position="44"/>
    </location>
</feature>
<sequence>MPLPYSITLRSENSSRMEVKPMTGPDEDLDEEEEKEEWEDEGID</sequence>
<evidence type="ECO:0000313" key="2">
    <source>
        <dbReference type="EMBL" id="QJA49108.1"/>
    </source>
</evidence>
<protein>
    <submittedName>
        <fullName evidence="2">Uncharacterized protein</fullName>
    </submittedName>
</protein>
<dbReference type="EMBL" id="MT144739">
    <property type="protein sequence ID" value="QJH98532.1"/>
    <property type="molecule type" value="Genomic_DNA"/>
</dbReference>
<evidence type="ECO:0000256" key="1">
    <source>
        <dbReference type="SAM" id="MobiDB-lite"/>
    </source>
</evidence>
<proteinExistence type="predicted"/>
<organism evidence="2">
    <name type="scientific">viral metagenome</name>
    <dbReference type="NCBI Taxonomy" id="1070528"/>
    <lineage>
        <taxon>unclassified sequences</taxon>
        <taxon>metagenomes</taxon>
        <taxon>organismal metagenomes</taxon>
    </lineage>
</organism>
<evidence type="ECO:0000313" key="3">
    <source>
        <dbReference type="EMBL" id="QJH98532.1"/>
    </source>
</evidence>